<evidence type="ECO:0000259" key="1">
    <source>
        <dbReference type="Pfam" id="PF12867"/>
    </source>
</evidence>
<keyword evidence="3" id="KW-1185">Reference proteome</keyword>
<reference evidence="2 3" key="1">
    <citation type="submission" date="2016-11" db="EMBL/GenBank/DDBJ databases">
        <authorList>
            <person name="Jaros S."/>
            <person name="Januszkiewicz K."/>
            <person name="Wedrychowicz H."/>
        </authorList>
    </citation>
    <scope>NUCLEOTIDE SEQUENCE [LARGE SCALE GENOMIC DNA]</scope>
    <source>
        <strain evidence="2 3">DSM 21986</strain>
    </source>
</reference>
<dbReference type="SUPFAM" id="SSF109854">
    <property type="entry name" value="DinB/YfiT-like putative metalloenzymes"/>
    <property type="match status" value="1"/>
</dbReference>
<dbReference type="InterPro" id="IPR024775">
    <property type="entry name" value="DinB-like"/>
</dbReference>
<name>A0A1M5M7R5_9BACT</name>
<protein>
    <submittedName>
        <fullName evidence="2">DinB superfamily protein</fullName>
    </submittedName>
</protein>
<dbReference type="EMBL" id="FQUS01000052">
    <property type="protein sequence ID" value="SHG72833.1"/>
    <property type="molecule type" value="Genomic_DNA"/>
</dbReference>
<dbReference type="Gene3D" id="1.20.120.450">
    <property type="entry name" value="dinb family like domain"/>
    <property type="match status" value="1"/>
</dbReference>
<dbReference type="Proteomes" id="UP000184041">
    <property type="component" value="Unassembled WGS sequence"/>
</dbReference>
<dbReference type="InterPro" id="IPR034660">
    <property type="entry name" value="DinB/YfiT-like"/>
</dbReference>
<feature type="domain" description="DinB-like" evidence="1">
    <location>
        <begin position="26"/>
        <end position="166"/>
    </location>
</feature>
<dbReference type="OrthoDB" id="979560at2"/>
<proteinExistence type="predicted"/>
<dbReference type="Pfam" id="PF12867">
    <property type="entry name" value="DinB_2"/>
    <property type="match status" value="1"/>
</dbReference>
<dbReference type="STRING" id="1194090.SAMN05443144_1523"/>
<organism evidence="2 3">
    <name type="scientific">Fodinibius roseus</name>
    <dbReference type="NCBI Taxonomy" id="1194090"/>
    <lineage>
        <taxon>Bacteria</taxon>
        <taxon>Pseudomonadati</taxon>
        <taxon>Balneolota</taxon>
        <taxon>Balneolia</taxon>
        <taxon>Balneolales</taxon>
        <taxon>Balneolaceae</taxon>
        <taxon>Fodinibius</taxon>
    </lineage>
</organism>
<gene>
    <name evidence="2" type="ORF">SAMN05443144_1523</name>
</gene>
<evidence type="ECO:0000313" key="3">
    <source>
        <dbReference type="Proteomes" id="UP000184041"/>
    </source>
</evidence>
<accession>A0A1M5M7R5</accession>
<sequence length="181" mass="20616">MCSETEGKPIKLTKKGLIVNTPLIAQFDLHHRLYNNVLEDFTDEETNRRLHEDTKMNHVKYLAGHILNSQYGIAQLANASSVEPKWNDLFAGAGQSEAKDNFDYPSIDIIKDEWNTIHNPIRNKLETLTPDFLSNTPPAPMDEFAESRGELWAFLNHHIAYHIGQIGILRRGFGKAPMSFE</sequence>
<dbReference type="AlphaFoldDB" id="A0A1M5M7R5"/>
<evidence type="ECO:0000313" key="2">
    <source>
        <dbReference type="EMBL" id="SHG72833.1"/>
    </source>
</evidence>